<name>A0A517L6U7_9PEZI</name>
<evidence type="ECO:0000313" key="3">
    <source>
        <dbReference type="EMBL" id="QDS71355.1"/>
    </source>
</evidence>
<dbReference type="Pfam" id="PF26640">
    <property type="entry name" value="DUF8212"/>
    <property type="match status" value="1"/>
</dbReference>
<dbReference type="EMBL" id="CP042190">
    <property type="protein sequence ID" value="QDS71355.1"/>
    <property type="molecule type" value="Genomic_DNA"/>
</dbReference>
<evidence type="ECO:0000259" key="1">
    <source>
        <dbReference type="Pfam" id="PF06985"/>
    </source>
</evidence>
<accession>A0A517L6U7</accession>
<sequence length="671" mass="77453">MKLRCSRTLKEREIFGEDIGREEYEYAILSHTWGEAGAEVTYQDIELGLASGDTSHYTQKAGWDKLRMFCAKAEQNGIRWVWADTCCIDKTNNVELSEAINSMWTWYAKCKECYAHLADLENGTAICGISEETSPTQRQAFKASNYFKRAWTLQELLAPRKLRFYSRDWQEIGDRILWASAITEATGIPRKALEQQECSLNDFSVAQRMSWAAYRESTRPEDIAYSLFGIFDINMDLRYGEGVKKAFLRLQEEIMKGSGDRSLFAWEPEIPVGQEHITSLVGPFAHHPRQFRNARNIRWQRVQRRPESSMTGTTGLRITVPIMQLSNSDDIVALLDCYQVPEDGDDYSEGVRLGIRVKEKDIHDEGDRFDRISALLARDTDNSWGKSKQKIRTICLSKEIIIPNADFVHPSRIKAFDIRIRHPRSFETKKTIFNAPDSTTYNPFDGPTWHDVCLLKETKSPHWPGREQNFWLIMGYDHVEDKAWCEIQLQGEEDIHKIWSEVREGPGSTKAKLRRRLRKHLAVCISMEERVETTNRAVTRDVLDGEEVSHQRFLADGGEMNSNAVEMKNLRTDDRTATPSSRRKEAKSTVIVVVRARYWWFESLDRKLQAVVAKVESAIKLVLDKVLGGLNHWTRKLQAVVAKVESAVKLFLELFFDKVPCVRYFFLKRSP</sequence>
<proteinExistence type="predicted"/>
<dbReference type="Proteomes" id="UP000316270">
    <property type="component" value="Chromosome 6"/>
</dbReference>
<gene>
    <name evidence="3" type="ORF">FKW77_002428</name>
</gene>
<dbReference type="AlphaFoldDB" id="A0A517L6U7"/>
<dbReference type="Pfam" id="PF06985">
    <property type="entry name" value="HET"/>
    <property type="match status" value="1"/>
</dbReference>
<evidence type="ECO:0000313" key="4">
    <source>
        <dbReference type="Proteomes" id="UP000316270"/>
    </source>
</evidence>
<organism evidence="3 4">
    <name type="scientific">Venturia effusa</name>
    <dbReference type="NCBI Taxonomy" id="50376"/>
    <lineage>
        <taxon>Eukaryota</taxon>
        <taxon>Fungi</taxon>
        <taxon>Dikarya</taxon>
        <taxon>Ascomycota</taxon>
        <taxon>Pezizomycotina</taxon>
        <taxon>Dothideomycetes</taxon>
        <taxon>Pleosporomycetidae</taxon>
        <taxon>Venturiales</taxon>
        <taxon>Venturiaceae</taxon>
        <taxon>Venturia</taxon>
    </lineage>
</organism>
<protein>
    <submittedName>
        <fullName evidence="3">Uncharacterized protein</fullName>
    </submittedName>
</protein>
<reference evidence="3 4" key="1">
    <citation type="submission" date="2019-07" db="EMBL/GenBank/DDBJ databases">
        <title>Finished genome of Venturia effusa.</title>
        <authorList>
            <person name="Young C.A."/>
            <person name="Cox M.P."/>
            <person name="Ganley A.R.D."/>
            <person name="David W.J."/>
        </authorList>
    </citation>
    <scope>NUCLEOTIDE SEQUENCE [LARGE SCALE GENOMIC DNA]</scope>
    <source>
        <strain evidence="4">albino</strain>
    </source>
</reference>
<dbReference type="OrthoDB" id="674604at2759"/>
<evidence type="ECO:0000259" key="2">
    <source>
        <dbReference type="Pfam" id="PF26640"/>
    </source>
</evidence>
<keyword evidence="4" id="KW-1185">Reference proteome</keyword>
<dbReference type="PANTHER" id="PTHR10622">
    <property type="entry name" value="HET DOMAIN-CONTAINING PROTEIN"/>
    <property type="match status" value="1"/>
</dbReference>
<dbReference type="STRING" id="50376.A0A517L6U7"/>
<feature type="domain" description="DUF8212" evidence="2">
    <location>
        <begin position="245"/>
        <end position="268"/>
    </location>
</feature>
<dbReference type="InterPro" id="IPR010730">
    <property type="entry name" value="HET"/>
</dbReference>
<dbReference type="PANTHER" id="PTHR10622:SF10">
    <property type="entry name" value="HET DOMAIN-CONTAINING PROTEIN"/>
    <property type="match status" value="1"/>
</dbReference>
<dbReference type="InterPro" id="IPR058525">
    <property type="entry name" value="DUF8212"/>
</dbReference>
<feature type="domain" description="Heterokaryon incompatibility" evidence="1">
    <location>
        <begin position="26"/>
        <end position="121"/>
    </location>
</feature>